<evidence type="ECO:0000313" key="7">
    <source>
        <dbReference type="EMBL" id="KAK5707872.1"/>
    </source>
</evidence>
<dbReference type="AlphaFoldDB" id="A0AAN7VXD1"/>
<keyword evidence="2 4" id="KW-0863">Zinc-finger</keyword>
<evidence type="ECO:0000256" key="5">
    <source>
        <dbReference type="SAM" id="MobiDB-lite"/>
    </source>
</evidence>
<evidence type="ECO:0000256" key="2">
    <source>
        <dbReference type="ARBA" id="ARBA00022771"/>
    </source>
</evidence>
<dbReference type="PROSITE" id="PS50865">
    <property type="entry name" value="ZF_MYND_2"/>
    <property type="match status" value="1"/>
</dbReference>
<evidence type="ECO:0000313" key="8">
    <source>
        <dbReference type="Proteomes" id="UP001310594"/>
    </source>
</evidence>
<name>A0AAN7VXD1_9PEZI</name>
<dbReference type="Gene3D" id="6.10.140.2220">
    <property type="match status" value="1"/>
</dbReference>
<protein>
    <recommendedName>
        <fullName evidence="6">MYND-type domain-containing protein</fullName>
    </recommendedName>
</protein>
<proteinExistence type="predicted"/>
<dbReference type="InterPro" id="IPR012912">
    <property type="entry name" value="Plasmid_pRiA4b_Orf3-like"/>
</dbReference>
<keyword evidence="3" id="KW-0862">Zinc</keyword>
<feature type="compositionally biased region" description="Basic and acidic residues" evidence="5">
    <location>
        <begin position="165"/>
        <end position="180"/>
    </location>
</feature>
<comment type="caution">
    <text evidence="7">The sequence shown here is derived from an EMBL/GenBank/DDBJ whole genome shotgun (WGS) entry which is preliminary data.</text>
</comment>
<dbReference type="EMBL" id="JAVRQU010000001">
    <property type="protein sequence ID" value="KAK5707872.1"/>
    <property type="molecule type" value="Genomic_DNA"/>
</dbReference>
<dbReference type="Pfam" id="PF01753">
    <property type="entry name" value="zf-MYND"/>
    <property type="match status" value="1"/>
</dbReference>
<dbReference type="InterPro" id="IPR002893">
    <property type="entry name" value="Znf_MYND"/>
</dbReference>
<dbReference type="SUPFAM" id="SSF159941">
    <property type="entry name" value="MM3350-like"/>
    <property type="match status" value="1"/>
</dbReference>
<evidence type="ECO:0000256" key="3">
    <source>
        <dbReference type="ARBA" id="ARBA00022833"/>
    </source>
</evidence>
<sequence length="302" mass="34519">MACAACSKEADDSQTHQLCARCKQVSYCSKTCQAGHWDAHKGSCKRPNYIIKFDLCPEAISDRLRAVINDPVVSRTISCPATATFHRLHEALQVAFGWASTHTYDFNVLDPRFDTTQDEDDSQEALMRMIQQSMNGASASDPREYLLRIKDDTPDTGMVPRHIDKMHDSRRQHPRTKEKSGPSTKLYQVLDGPEYRNERMVYTYDFGDRWEHLLTVTGRAPASTKFHCIDGSGHGVAEDVVQDGWQVLIDAYRARRPDEEQHEKIHWYETRCSNGDPKGLSNGREHVWEKDAVNMRLSVMRT</sequence>
<keyword evidence="1" id="KW-0479">Metal-binding</keyword>
<gene>
    <name evidence="7" type="ORF">LTR97_000411</name>
</gene>
<dbReference type="Proteomes" id="UP001310594">
    <property type="component" value="Unassembled WGS sequence"/>
</dbReference>
<organism evidence="7 8">
    <name type="scientific">Elasticomyces elasticus</name>
    <dbReference type="NCBI Taxonomy" id="574655"/>
    <lineage>
        <taxon>Eukaryota</taxon>
        <taxon>Fungi</taxon>
        <taxon>Dikarya</taxon>
        <taxon>Ascomycota</taxon>
        <taxon>Pezizomycotina</taxon>
        <taxon>Dothideomycetes</taxon>
        <taxon>Dothideomycetidae</taxon>
        <taxon>Mycosphaerellales</taxon>
        <taxon>Teratosphaeriaceae</taxon>
        <taxon>Elasticomyces</taxon>
    </lineage>
</organism>
<dbReference type="PROSITE" id="PS01360">
    <property type="entry name" value="ZF_MYND_1"/>
    <property type="match status" value="1"/>
</dbReference>
<feature type="region of interest" description="Disordered" evidence="5">
    <location>
        <begin position="165"/>
        <end position="185"/>
    </location>
</feature>
<dbReference type="PANTHER" id="PTHR41878:SF1">
    <property type="entry name" value="TNPR PROTEIN"/>
    <property type="match status" value="1"/>
</dbReference>
<dbReference type="Pfam" id="PF07929">
    <property type="entry name" value="PRiA4_ORF3"/>
    <property type="match status" value="1"/>
</dbReference>
<reference evidence="7" key="1">
    <citation type="submission" date="2023-08" db="EMBL/GenBank/DDBJ databases">
        <title>Black Yeasts Isolated from many extreme environments.</title>
        <authorList>
            <person name="Coleine C."/>
            <person name="Stajich J.E."/>
            <person name="Selbmann L."/>
        </authorList>
    </citation>
    <scope>NUCLEOTIDE SEQUENCE</scope>
    <source>
        <strain evidence="7">CCFEE 5810</strain>
    </source>
</reference>
<dbReference type="InterPro" id="IPR024047">
    <property type="entry name" value="MM3350-like_sf"/>
</dbReference>
<dbReference type="Gene3D" id="3.10.290.30">
    <property type="entry name" value="MM3350-like"/>
    <property type="match status" value="1"/>
</dbReference>
<evidence type="ECO:0000259" key="6">
    <source>
        <dbReference type="PROSITE" id="PS50865"/>
    </source>
</evidence>
<dbReference type="SUPFAM" id="SSF144232">
    <property type="entry name" value="HIT/MYND zinc finger-like"/>
    <property type="match status" value="1"/>
</dbReference>
<evidence type="ECO:0000256" key="1">
    <source>
        <dbReference type="ARBA" id="ARBA00022723"/>
    </source>
</evidence>
<dbReference type="GO" id="GO:0008270">
    <property type="term" value="F:zinc ion binding"/>
    <property type="evidence" value="ECO:0007669"/>
    <property type="project" value="UniProtKB-KW"/>
</dbReference>
<accession>A0AAN7VXD1</accession>
<evidence type="ECO:0000256" key="4">
    <source>
        <dbReference type="PROSITE-ProRule" id="PRU00134"/>
    </source>
</evidence>
<feature type="domain" description="MYND-type" evidence="6">
    <location>
        <begin position="3"/>
        <end position="44"/>
    </location>
</feature>
<dbReference type="PANTHER" id="PTHR41878">
    <property type="entry name" value="LEXA REPRESSOR-RELATED"/>
    <property type="match status" value="1"/>
</dbReference>